<dbReference type="Proteomes" id="UP001055940">
    <property type="component" value="Chromosome"/>
</dbReference>
<feature type="domain" description="Trypsin-co-occurring" evidence="1">
    <location>
        <begin position="20"/>
        <end position="113"/>
    </location>
</feature>
<evidence type="ECO:0000259" key="1">
    <source>
        <dbReference type="Pfam" id="PF19493"/>
    </source>
</evidence>
<accession>A0ABY5D2X9</accession>
<protein>
    <recommendedName>
        <fullName evidence="1">Trypsin-co-occurring domain-containing protein</fullName>
    </recommendedName>
</protein>
<organism evidence="2 3">
    <name type="scientific">Nocardiopsis exhalans</name>
    <dbReference type="NCBI Taxonomy" id="163604"/>
    <lineage>
        <taxon>Bacteria</taxon>
        <taxon>Bacillati</taxon>
        <taxon>Actinomycetota</taxon>
        <taxon>Actinomycetes</taxon>
        <taxon>Streptosporangiales</taxon>
        <taxon>Nocardiopsidaceae</taxon>
        <taxon>Nocardiopsis</taxon>
    </lineage>
</organism>
<evidence type="ECO:0000313" key="3">
    <source>
        <dbReference type="Proteomes" id="UP001055940"/>
    </source>
</evidence>
<dbReference type="RefSeq" id="WP_254417054.1">
    <property type="nucleotide sequence ID" value="NZ_BAAAJB010000069.1"/>
</dbReference>
<dbReference type="Pfam" id="PF19493">
    <property type="entry name" value="Trypco1"/>
    <property type="match status" value="1"/>
</dbReference>
<evidence type="ECO:0000313" key="2">
    <source>
        <dbReference type="EMBL" id="USY17484.1"/>
    </source>
</evidence>
<dbReference type="NCBIfam" id="NF041216">
    <property type="entry name" value="CU044_2847_fam"/>
    <property type="match status" value="1"/>
</dbReference>
<dbReference type="InterPro" id="IPR045794">
    <property type="entry name" value="Trypco1"/>
</dbReference>
<proteinExistence type="predicted"/>
<name>A0ABY5D2X9_9ACTN</name>
<keyword evidence="3" id="KW-1185">Reference proteome</keyword>
<reference evidence="2" key="1">
    <citation type="submission" date="2022-06" db="EMBL/GenBank/DDBJ databases">
        <authorList>
            <person name="Ping M."/>
        </authorList>
    </citation>
    <scope>NUCLEOTIDE SEQUENCE</scope>
    <source>
        <strain evidence="2">JCM11759T</strain>
    </source>
</reference>
<sequence>MELEMTERFLRTIEVPLGDEGAETVLVQVRTADDSIVPVGRGDRSVARARKTFSQMLGTVRPVAESFVGQVKAMADAPEEVTLEFGISLSAEADLVIASTTTEANFSVSLKWRSKPEAKDG</sequence>
<dbReference type="EMBL" id="CP099837">
    <property type="protein sequence ID" value="USY17484.1"/>
    <property type="molecule type" value="Genomic_DNA"/>
</dbReference>
<gene>
    <name evidence="2" type="ORF">NE857_19280</name>
</gene>